<proteinExistence type="predicted"/>
<comment type="caution">
    <text evidence="1">The sequence shown here is derived from an EMBL/GenBank/DDBJ whole genome shotgun (WGS) entry which is preliminary data.</text>
</comment>
<dbReference type="EMBL" id="LAHD01000005">
    <property type="protein sequence ID" value="PHK06818.1"/>
    <property type="molecule type" value="Genomic_DNA"/>
</dbReference>
<organism evidence="1 2">
    <name type="scientific">Nostoc linckia z8</name>
    <dbReference type="NCBI Taxonomy" id="1628746"/>
    <lineage>
        <taxon>Bacteria</taxon>
        <taxon>Bacillati</taxon>
        <taxon>Cyanobacteriota</taxon>
        <taxon>Cyanophyceae</taxon>
        <taxon>Nostocales</taxon>
        <taxon>Nostocaceae</taxon>
        <taxon>Nostoc</taxon>
    </lineage>
</organism>
<sequence length="230" mass="26381">MKERPLLFNGDMVCAILQGSKSETRRLRSLDYINKAPDNFFLEALILEKPKKDLVTVAKFKNLTTGELVDIPCPYGQPGDLLWVRETWRQAPSDDAVCFAYKADMSYKCSPSVPELEKLVAVNGAWKPSIHMPKQAARIWLEILNIRVEKLWDINQISATREGVEKVFRDASYNQPARELYKDYHSGAFVYTRPRTSFQSLWESVNGANSWAIDPWIWVVEFKKCDDAGT</sequence>
<accession>A0A9Q5ZGI6</accession>
<dbReference type="Proteomes" id="UP000222310">
    <property type="component" value="Unassembled WGS sequence"/>
</dbReference>
<evidence type="ECO:0008006" key="3">
    <source>
        <dbReference type="Google" id="ProtNLM"/>
    </source>
</evidence>
<dbReference type="RefSeq" id="WP_099066604.1">
    <property type="nucleotide sequence ID" value="NZ_LAHD01000005.1"/>
</dbReference>
<dbReference type="AlphaFoldDB" id="A0A9Q5ZGI6"/>
<protein>
    <recommendedName>
        <fullName evidence="3">ASCH domain-containing protein</fullName>
    </recommendedName>
</protein>
<gene>
    <name evidence="1" type="ORF">VF08_03545</name>
</gene>
<reference evidence="1 2" key="1">
    <citation type="submission" date="2015-02" db="EMBL/GenBank/DDBJ databases">
        <title>Nostoc linckia genome annotation.</title>
        <authorList>
            <person name="Zhou Z."/>
        </authorList>
    </citation>
    <scope>NUCLEOTIDE SEQUENCE [LARGE SCALE GENOMIC DNA]</scope>
    <source>
        <strain evidence="2">z8</strain>
    </source>
</reference>
<name>A0A9Q5ZGI6_NOSLI</name>
<dbReference type="GeneID" id="57094378"/>
<evidence type="ECO:0000313" key="2">
    <source>
        <dbReference type="Proteomes" id="UP000222310"/>
    </source>
</evidence>
<evidence type="ECO:0000313" key="1">
    <source>
        <dbReference type="EMBL" id="PHK06818.1"/>
    </source>
</evidence>